<feature type="binding site" evidence="3">
    <location>
        <position position="106"/>
    </location>
    <ligand>
        <name>substrate</name>
    </ligand>
</feature>
<keyword evidence="3" id="KW-0479">Metal-binding</keyword>
<dbReference type="RefSeq" id="WP_109687977.1">
    <property type="nucleotide sequence ID" value="NZ_QGDN01000001.1"/>
</dbReference>
<dbReference type="Proteomes" id="UP000250028">
    <property type="component" value="Unassembled WGS sequence"/>
</dbReference>
<dbReference type="PANTHER" id="PTHR10907">
    <property type="entry name" value="REGUCALCIN"/>
    <property type="match status" value="1"/>
</dbReference>
<keyword evidence="3" id="KW-0862">Zinc</keyword>
<reference evidence="6" key="1">
    <citation type="submission" date="2016-10" db="EMBL/GenBank/DDBJ databases">
        <authorList>
            <person name="Varghese N."/>
            <person name="Submissions S."/>
        </authorList>
    </citation>
    <scope>NUCLEOTIDE SEQUENCE [LARGE SCALE GENOMIC DNA]</scope>
    <source>
        <strain evidence="6">DSM 22951</strain>
    </source>
</reference>
<evidence type="ECO:0000256" key="3">
    <source>
        <dbReference type="PIRSR" id="PIRSR605511-2"/>
    </source>
</evidence>
<gene>
    <name evidence="5" type="ORF">SAMN04489750_3571</name>
</gene>
<feature type="binding site" evidence="3">
    <location>
        <position position="200"/>
    </location>
    <ligand>
        <name>a divalent metal cation</name>
        <dbReference type="ChEBI" id="CHEBI:60240"/>
    </ligand>
</feature>
<dbReference type="GO" id="GO:0004341">
    <property type="term" value="F:gluconolactonase activity"/>
    <property type="evidence" value="ECO:0007669"/>
    <property type="project" value="TreeGrafter"/>
</dbReference>
<evidence type="ECO:0000259" key="4">
    <source>
        <dbReference type="Pfam" id="PF08450"/>
    </source>
</evidence>
<proteinExistence type="inferred from homology"/>
<dbReference type="GO" id="GO:0019853">
    <property type="term" value="P:L-ascorbic acid biosynthetic process"/>
    <property type="evidence" value="ECO:0007669"/>
    <property type="project" value="TreeGrafter"/>
</dbReference>
<dbReference type="Pfam" id="PF08450">
    <property type="entry name" value="SGL"/>
    <property type="match status" value="1"/>
</dbReference>
<dbReference type="InterPro" id="IPR013658">
    <property type="entry name" value="SGL"/>
</dbReference>
<feature type="binding site" evidence="3">
    <location>
        <position position="154"/>
    </location>
    <ligand>
        <name>a divalent metal cation</name>
        <dbReference type="ChEBI" id="CHEBI:60240"/>
    </ligand>
</feature>
<evidence type="ECO:0000256" key="1">
    <source>
        <dbReference type="ARBA" id="ARBA00008853"/>
    </source>
</evidence>
<comment type="similarity">
    <text evidence="1">Belongs to the SMP-30/CGR1 family.</text>
</comment>
<dbReference type="Gene3D" id="2.120.10.30">
    <property type="entry name" value="TolB, C-terminal domain"/>
    <property type="match status" value="1"/>
</dbReference>
<organism evidence="5 6">
    <name type="scientific">Branchiibius hedensis</name>
    <dbReference type="NCBI Taxonomy" id="672460"/>
    <lineage>
        <taxon>Bacteria</taxon>
        <taxon>Bacillati</taxon>
        <taxon>Actinomycetota</taxon>
        <taxon>Actinomycetes</taxon>
        <taxon>Micrococcales</taxon>
        <taxon>Dermacoccaceae</taxon>
        <taxon>Branchiibius</taxon>
    </lineage>
</organism>
<dbReference type="InterPro" id="IPR011042">
    <property type="entry name" value="6-blade_b-propeller_TolB-like"/>
</dbReference>
<feature type="domain" description="SMP-30/Gluconolactonase/LRE-like region" evidence="4">
    <location>
        <begin position="14"/>
        <end position="258"/>
    </location>
</feature>
<protein>
    <submittedName>
        <fullName evidence="5">Sugar lactone lactonase YvrE</fullName>
    </submittedName>
</protein>
<dbReference type="PRINTS" id="PR01790">
    <property type="entry name" value="SMP30FAMILY"/>
</dbReference>
<evidence type="ECO:0000313" key="6">
    <source>
        <dbReference type="Proteomes" id="UP000250028"/>
    </source>
</evidence>
<feature type="active site" description="Proton donor/acceptor" evidence="2">
    <location>
        <position position="200"/>
    </location>
</feature>
<accession>A0A2Y9A1V2</accession>
<dbReference type="SUPFAM" id="SSF63829">
    <property type="entry name" value="Calcium-dependent phosphotriesterase"/>
    <property type="match status" value="1"/>
</dbReference>
<dbReference type="InterPro" id="IPR005511">
    <property type="entry name" value="SMP-30"/>
</dbReference>
<dbReference type="PANTHER" id="PTHR10907:SF47">
    <property type="entry name" value="REGUCALCIN"/>
    <property type="match status" value="1"/>
</dbReference>
<evidence type="ECO:0000313" key="5">
    <source>
        <dbReference type="EMBL" id="SSA36187.1"/>
    </source>
</evidence>
<keyword evidence="6" id="KW-1185">Reference proteome</keyword>
<name>A0A2Y9A1V2_9MICO</name>
<evidence type="ECO:0000256" key="2">
    <source>
        <dbReference type="PIRSR" id="PIRSR605511-1"/>
    </source>
</evidence>
<dbReference type="EMBL" id="UESZ01000001">
    <property type="protein sequence ID" value="SSA36187.1"/>
    <property type="molecule type" value="Genomic_DNA"/>
</dbReference>
<comment type="cofactor">
    <cofactor evidence="3">
        <name>Zn(2+)</name>
        <dbReference type="ChEBI" id="CHEBI:29105"/>
    </cofactor>
    <text evidence="3">Binds 1 divalent metal cation per subunit.</text>
</comment>
<dbReference type="AlphaFoldDB" id="A0A2Y9A1V2"/>
<feature type="binding site" evidence="3">
    <location>
        <position position="108"/>
    </location>
    <ligand>
        <name>substrate</name>
    </ligand>
</feature>
<sequence length="290" mass="30496">MRAEPVGPPQAFHAEGPVWWPEWDSGFGRDGFSALKYVDLLAGDVLTLSPSGSVSRVHVGRVAAALRPRSLGGAVVATERGFSLGRSSALVDLAPMPDLWADPGLRFNDGGCDPDGNFYCGTMAYSQAPGAGTLWRLGTDGAARAVLEGVTISNGLCWSPEGEFAYYNDTPTGQVDVFDWSSAGGLTRRRRFVSVGGFPDGLCVDEQGGVWVALYGGSAVHRYTAAGVLDEVVELPVTNVTACTFGGVDLRTLFITTTRENVPDGEQPLAGAVFTYRPGVGGIATRPYAA</sequence>
<dbReference type="OrthoDB" id="2633250at2"/>
<dbReference type="GO" id="GO:0005509">
    <property type="term" value="F:calcium ion binding"/>
    <property type="evidence" value="ECO:0007669"/>
    <property type="project" value="TreeGrafter"/>
</dbReference>